<evidence type="ECO:0000313" key="2">
    <source>
        <dbReference type="Proteomes" id="UP000034096"/>
    </source>
</evidence>
<dbReference type="AlphaFoldDB" id="A0A0G0LW03"/>
<sequence length="59" mass="6926">MVHILAQSQGLKKNYSYWKICELTLNLNCYEVLYTSKSGVSLREQQQKVVIVLRTHELK</sequence>
<organism evidence="1 2">
    <name type="scientific">Candidatus Woesebacteria bacterium GW2011_GWC1_38_13</name>
    <dbReference type="NCBI Taxonomy" id="1618583"/>
    <lineage>
        <taxon>Bacteria</taxon>
        <taxon>Candidatus Woeseibacteriota</taxon>
    </lineage>
</organism>
<protein>
    <submittedName>
        <fullName evidence="1">Uncharacterized protein</fullName>
    </submittedName>
</protein>
<name>A0A0G0LW03_9BACT</name>
<comment type="caution">
    <text evidence="1">The sequence shown here is derived from an EMBL/GenBank/DDBJ whole genome shotgun (WGS) entry which is preliminary data.</text>
</comment>
<proteinExistence type="predicted"/>
<accession>A0A0G0LW03</accession>
<reference evidence="1 2" key="1">
    <citation type="journal article" date="2015" name="Nature">
        <title>rRNA introns, odd ribosomes, and small enigmatic genomes across a large radiation of phyla.</title>
        <authorList>
            <person name="Brown C.T."/>
            <person name="Hug L.A."/>
            <person name="Thomas B.C."/>
            <person name="Sharon I."/>
            <person name="Castelle C.J."/>
            <person name="Singh A."/>
            <person name="Wilkins M.J."/>
            <person name="Williams K.H."/>
            <person name="Banfield J.F."/>
        </authorList>
    </citation>
    <scope>NUCLEOTIDE SEQUENCE [LARGE SCALE GENOMIC DNA]</scope>
</reference>
<dbReference type="STRING" id="1618583.US75_C0003G0023"/>
<gene>
    <name evidence="1" type="ORF">US75_C0003G0023</name>
</gene>
<evidence type="ECO:0000313" key="1">
    <source>
        <dbReference type="EMBL" id="KKQ56736.1"/>
    </source>
</evidence>
<dbReference type="Proteomes" id="UP000034096">
    <property type="component" value="Unassembled WGS sequence"/>
</dbReference>
<dbReference type="EMBL" id="LBUE01000003">
    <property type="protein sequence ID" value="KKQ56736.1"/>
    <property type="molecule type" value="Genomic_DNA"/>
</dbReference>